<evidence type="ECO:0000259" key="1">
    <source>
        <dbReference type="PROSITE" id="PS50878"/>
    </source>
</evidence>
<dbReference type="Pfam" id="PF00078">
    <property type="entry name" value="RVT_1"/>
    <property type="match status" value="1"/>
</dbReference>
<accession>A0ABS2YZN7</accession>
<keyword evidence="3" id="KW-1185">Reference proteome</keyword>
<feature type="non-terminal residue" evidence="2">
    <location>
        <position position="142"/>
    </location>
</feature>
<organism evidence="2 3">
    <name type="scientific">Polypterus senegalus</name>
    <name type="common">Senegal bichir</name>
    <dbReference type="NCBI Taxonomy" id="55291"/>
    <lineage>
        <taxon>Eukaryota</taxon>
        <taxon>Metazoa</taxon>
        <taxon>Chordata</taxon>
        <taxon>Craniata</taxon>
        <taxon>Vertebrata</taxon>
        <taxon>Euteleostomi</taxon>
        <taxon>Actinopterygii</taxon>
        <taxon>Polypteriformes</taxon>
        <taxon>Polypteridae</taxon>
        <taxon>Polypterus</taxon>
    </lineage>
</organism>
<dbReference type="InterPro" id="IPR000477">
    <property type="entry name" value="RT_dom"/>
</dbReference>
<protein>
    <submittedName>
        <fullName evidence="2">YTX2 protein</fullName>
    </submittedName>
</protein>
<feature type="non-terminal residue" evidence="2">
    <location>
        <position position="1"/>
    </location>
</feature>
<gene>
    <name evidence="2" type="primary">Ytx2_4</name>
    <name evidence="2" type="ORF">GTO92_0021314</name>
</gene>
<reference evidence="2" key="1">
    <citation type="journal article" date="2021" name="Cell">
        <title>Tracing the genetic footprints of vertebrate landing in non-teleost ray-finned fishes.</title>
        <authorList>
            <person name="Bi X."/>
            <person name="Wang K."/>
            <person name="Yang L."/>
            <person name="Pan H."/>
            <person name="Jiang H."/>
            <person name="Wei Q."/>
            <person name="Fang M."/>
            <person name="Yu H."/>
            <person name="Zhu C."/>
            <person name="Cai Y."/>
            <person name="He Y."/>
            <person name="Gan X."/>
            <person name="Zeng H."/>
            <person name="Yu D."/>
            <person name="Zhu Y."/>
            <person name="Jiang H."/>
            <person name="Qiu Q."/>
            <person name="Yang H."/>
            <person name="Zhang Y.E."/>
            <person name="Wang W."/>
            <person name="Zhu M."/>
            <person name="He S."/>
            <person name="Zhang G."/>
        </authorList>
    </citation>
    <scope>NUCLEOTIDE SEQUENCE</scope>
    <source>
        <strain evidence="2">Bchr_001</strain>
    </source>
</reference>
<feature type="domain" description="Reverse transcriptase" evidence="1">
    <location>
        <begin position="1"/>
        <end position="142"/>
    </location>
</feature>
<dbReference type="Proteomes" id="UP001166052">
    <property type="component" value="Unassembled WGS sequence"/>
</dbReference>
<dbReference type="EMBL" id="JAAWVN010013488">
    <property type="protein sequence ID" value="MBN3291679.1"/>
    <property type="molecule type" value="Genomic_DNA"/>
</dbReference>
<proteinExistence type="predicted"/>
<name>A0ABS2YZN7_POLSE</name>
<evidence type="ECO:0000313" key="3">
    <source>
        <dbReference type="Proteomes" id="UP001166052"/>
    </source>
</evidence>
<sequence length="142" mass="17033">MPEEWRRSILVSTFKNKGDVHRCSNYRNIKLISHTMKIWERVMDARLRGEVAICEQQYGFIQGKSAKDAMFALRVLMVKYRKVQKKLHCLFVDLKKAYDRVPREELWYYMRKLRVAEKYVRVVQDMYKDSVTVMRSAVGMTD</sequence>
<evidence type="ECO:0000313" key="2">
    <source>
        <dbReference type="EMBL" id="MBN3291679.1"/>
    </source>
</evidence>
<dbReference type="PROSITE" id="PS50878">
    <property type="entry name" value="RT_POL"/>
    <property type="match status" value="1"/>
</dbReference>
<dbReference type="PANTHER" id="PTHR19446">
    <property type="entry name" value="REVERSE TRANSCRIPTASES"/>
    <property type="match status" value="1"/>
</dbReference>
<comment type="caution">
    <text evidence="2">The sequence shown here is derived from an EMBL/GenBank/DDBJ whole genome shotgun (WGS) entry which is preliminary data.</text>
</comment>